<dbReference type="SUPFAM" id="SSF52200">
    <property type="entry name" value="Toll/Interleukin receptor TIR domain"/>
    <property type="match status" value="1"/>
</dbReference>
<feature type="domain" description="TIR" evidence="7">
    <location>
        <begin position="207"/>
        <end position="349"/>
    </location>
</feature>
<protein>
    <recommendedName>
        <fullName evidence="7">TIR domain-containing protein</fullName>
    </recommendedName>
</protein>
<evidence type="ECO:0000256" key="1">
    <source>
        <dbReference type="ARBA" id="ARBA00004370"/>
    </source>
</evidence>
<dbReference type="Gene3D" id="3.40.50.10140">
    <property type="entry name" value="Toll/interleukin-1 receptor homology (TIR) domain"/>
    <property type="match status" value="1"/>
</dbReference>
<evidence type="ECO:0000313" key="8">
    <source>
        <dbReference type="EMBL" id="NQE36684.1"/>
    </source>
</evidence>
<dbReference type="PANTHER" id="PTHR24365:SF541">
    <property type="entry name" value="PROTEIN TOLL-RELATED"/>
    <property type="match status" value="1"/>
</dbReference>
<dbReference type="Pfam" id="PF13676">
    <property type="entry name" value="TIR_2"/>
    <property type="match status" value="1"/>
</dbReference>
<feature type="compositionally biased region" description="Pro residues" evidence="6">
    <location>
        <begin position="191"/>
        <end position="200"/>
    </location>
</feature>
<keyword evidence="9" id="KW-1185">Reference proteome</keyword>
<accession>A0ABX2D207</accession>
<dbReference type="SMART" id="SM00255">
    <property type="entry name" value="TIR"/>
    <property type="match status" value="1"/>
</dbReference>
<dbReference type="PROSITE" id="PS50104">
    <property type="entry name" value="TIR"/>
    <property type="match status" value="1"/>
</dbReference>
<keyword evidence="5" id="KW-0472">Membrane</keyword>
<feature type="region of interest" description="Disordered" evidence="6">
    <location>
        <begin position="179"/>
        <end position="202"/>
    </location>
</feature>
<dbReference type="Proteomes" id="UP000702425">
    <property type="component" value="Unassembled WGS sequence"/>
</dbReference>
<dbReference type="Pfam" id="PF12770">
    <property type="entry name" value="CHAT"/>
    <property type="match status" value="1"/>
</dbReference>
<dbReference type="RefSeq" id="WP_172190557.1">
    <property type="nucleotide sequence ID" value="NZ_CAWPPK010000312.1"/>
</dbReference>
<gene>
    <name evidence="8" type="ORF">E5S67_04449</name>
</gene>
<keyword evidence="4" id="KW-1133">Transmembrane helix</keyword>
<dbReference type="InterPro" id="IPR000157">
    <property type="entry name" value="TIR_dom"/>
</dbReference>
<evidence type="ECO:0000256" key="4">
    <source>
        <dbReference type="ARBA" id="ARBA00022989"/>
    </source>
</evidence>
<evidence type="ECO:0000313" key="9">
    <source>
        <dbReference type="Proteomes" id="UP000702425"/>
    </source>
</evidence>
<dbReference type="EMBL" id="SRRZ01000094">
    <property type="protein sequence ID" value="NQE36684.1"/>
    <property type="molecule type" value="Genomic_DNA"/>
</dbReference>
<feature type="compositionally biased region" description="Low complexity" evidence="6">
    <location>
        <begin position="181"/>
        <end position="190"/>
    </location>
</feature>
<evidence type="ECO:0000256" key="2">
    <source>
        <dbReference type="ARBA" id="ARBA00022692"/>
    </source>
</evidence>
<keyword evidence="2" id="KW-0812">Transmembrane</keyword>
<name>A0ABX2D207_9CYAN</name>
<dbReference type="PANTHER" id="PTHR24365">
    <property type="entry name" value="TOLL-LIKE RECEPTOR"/>
    <property type="match status" value="1"/>
</dbReference>
<reference evidence="8 9" key="1">
    <citation type="journal article" date="2020" name="Sci. Rep.">
        <title>A novel cyanobacterial geosmin producer, revising GeoA distribution and dispersion patterns in Bacteria.</title>
        <authorList>
            <person name="Churro C."/>
            <person name="Semedo-Aguiar A.P."/>
            <person name="Silva A.D."/>
            <person name="Pereira-Leal J.B."/>
            <person name="Leite R.B."/>
        </authorList>
    </citation>
    <scope>NUCLEOTIDE SEQUENCE [LARGE SCALE GENOMIC DNA]</scope>
    <source>
        <strain evidence="8 9">IPMA8</strain>
    </source>
</reference>
<keyword evidence="3" id="KW-0732">Signal</keyword>
<proteinExistence type="predicted"/>
<evidence type="ECO:0000259" key="7">
    <source>
        <dbReference type="PROSITE" id="PS50104"/>
    </source>
</evidence>
<comment type="subcellular location">
    <subcellularLocation>
        <location evidence="1">Membrane</location>
    </subcellularLocation>
</comment>
<dbReference type="InterPro" id="IPR035897">
    <property type="entry name" value="Toll_tir_struct_dom_sf"/>
</dbReference>
<sequence>MKKILILTANPKNTDKLRLDEEVREIQAGLERAQKRDRFEIVTRWALRVDDLRRALLDHEPQIIHFSGHGAGEHGLALENSSGQMQLVSTESLVRLFKLFKDTIECVVLNACYSEAQAEAIHQHVDYVVGMNKAIGDRAAIEFAVGFYDALGAGRSYADAYEFGCSAIDLEGIPESLTPVLKSKNSQPSPSNLPLPPKPPGIDDNDFRYDVYISYVDEDPDSTWVWDTLLPRLEQAGLRIAVSGDVDIPGVARLINIENGITQSKRTMIVLSETYLADNMAEFENALVQRMGVDEGRQRIVPIQFMPIDSNPLPTLPRRIGQLEIINLAHPRRPQRQFDRLVQNLQEPLRRV</sequence>
<dbReference type="InterPro" id="IPR024983">
    <property type="entry name" value="CHAT_dom"/>
</dbReference>
<evidence type="ECO:0000256" key="5">
    <source>
        <dbReference type="ARBA" id="ARBA00023136"/>
    </source>
</evidence>
<evidence type="ECO:0000256" key="6">
    <source>
        <dbReference type="SAM" id="MobiDB-lite"/>
    </source>
</evidence>
<comment type="caution">
    <text evidence="8">The sequence shown here is derived from an EMBL/GenBank/DDBJ whole genome shotgun (WGS) entry which is preliminary data.</text>
</comment>
<organism evidence="8 9">
    <name type="scientific">Microcoleus asticus IPMA8</name>
    <dbReference type="NCBI Taxonomy" id="2563858"/>
    <lineage>
        <taxon>Bacteria</taxon>
        <taxon>Bacillati</taxon>
        <taxon>Cyanobacteriota</taxon>
        <taxon>Cyanophyceae</taxon>
        <taxon>Oscillatoriophycideae</taxon>
        <taxon>Oscillatoriales</taxon>
        <taxon>Microcoleaceae</taxon>
        <taxon>Microcoleus</taxon>
        <taxon>Microcoleus asticus</taxon>
    </lineage>
</organism>
<evidence type="ECO:0000256" key="3">
    <source>
        <dbReference type="ARBA" id="ARBA00022729"/>
    </source>
</evidence>